<proteinExistence type="predicted"/>
<organism evidence="2 3">
    <name type="scientific">Trichinella zimbabwensis</name>
    <dbReference type="NCBI Taxonomy" id="268475"/>
    <lineage>
        <taxon>Eukaryota</taxon>
        <taxon>Metazoa</taxon>
        <taxon>Ecdysozoa</taxon>
        <taxon>Nematoda</taxon>
        <taxon>Enoplea</taxon>
        <taxon>Dorylaimia</taxon>
        <taxon>Trichinellida</taxon>
        <taxon>Trichinellidae</taxon>
        <taxon>Trichinella</taxon>
    </lineage>
</organism>
<dbReference type="EMBL" id="JYDP01004767">
    <property type="protein sequence ID" value="KRY94625.1"/>
    <property type="molecule type" value="Genomic_DNA"/>
</dbReference>
<keyword evidence="3" id="KW-1185">Reference proteome</keyword>
<dbReference type="AlphaFoldDB" id="A0A0V1G8M1"/>
<evidence type="ECO:0000313" key="3">
    <source>
        <dbReference type="Proteomes" id="UP000055024"/>
    </source>
</evidence>
<gene>
    <name evidence="2" type="ORF">T11_12052</name>
    <name evidence="1" type="ORF">T11_15006</name>
</gene>
<dbReference type="EMBL" id="JYDP01004735">
    <property type="protein sequence ID" value="KRY94648.1"/>
    <property type="molecule type" value="Genomic_DNA"/>
</dbReference>
<protein>
    <submittedName>
        <fullName evidence="2">Uncharacterized protein</fullName>
    </submittedName>
</protein>
<dbReference type="Proteomes" id="UP000055024">
    <property type="component" value="Unassembled WGS sequence"/>
</dbReference>
<sequence>MYNSLVRSRFLPHILNVLMQYGIRWVGSLV</sequence>
<accession>A0A0V1G8M1</accession>
<comment type="caution">
    <text evidence="2">The sequence shown here is derived from an EMBL/GenBank/DDBJ whole genome shotgun (WGS) entry which is preliminary data.</text>
</comment>
<evidence type="ECO:0000313" key="1">
    <source>
        <dbReference type="EMBL" id="KRY94625.1"/>
    </source>
</evidence>
<name>A0A0V1G8M1_9BILA</name>
<evidence type="ECO:0000313" key="2">
    <source>
        <dbReference type="EMBL" id="KRY94648.1"/>
    </source>
</evidence>
<reference evidence="2 3" key="1">
    <citation type="submission" date="2015-01" db="EMBL/GenBank/DDBJ databases">
        <title>Evolution of Trichinella species and genotypes.</title>
        <authorList>
            <person name="Korhonen P.K."/>
            <person name="Edoardo P."/>
            <person name="Giuseppe L.R."/>
            <person name="Gasser R.B."/>
        </authorList>
    </citation>
    <scope>NUCLEOTIDE SEQUENCE [LARGE SCALE GENOMIC DNA]</scope>
    <source>
        <strain evidence="2">ISS1029</strain>
    </source>
</reference>